<protein>
    <submittedName>
        <fullName evidence="2">DUF1566 domain-containing protein</fullName>
    </submittedName>
</protein>
<dbReference type="AlphaFoldDB" id="A0A7V7NUM3"/>
<dbReference type="Gene3D" id="2.60.40.2030">
    <property type="match status" value="2"/>
</dbReference>
<dbReference type="GeneID" id="77341774"/>
<evidence type="ECO:0000256" key="1">
    <source>
        <dbReference type="SAM" id="MobiDB-lite"/>
    </source>
</evidence>
<dbReference type="Proteomes" id="UP000423756">
    <property type="component" value="Unassembled WGS sequence"/>
</dbReference>
<dbReference type="EMBL" id="VZPX01000016">
    <property type="protein sequence ID" value="KAB0480191.1"/>
    <property type="molecule type" value="Genomic_DNA"/>
</dbReference>
<evidence type="ECO:0000313" key="2">
    <source>
        <dbReference type="EMBL" id="KAB0480191.1"/>
    </source>
</evidence>
<gene>
    <name evidence="2" type="ORF">F7Q91_09710</name>
</gene>
<evidence type="ECO:0000313" key="3">
    <source>
        <dbReference type="Proteomes" id="UP000423756"/>
    </source>
</evidence>
<sequence>MERKRSSWQLNVISAILLTTLFSGCKSGHENNDSGTTTTGTTSSTSSSPITLSIPSSVSFSEPQSGSKTESITVSLSEALAQELTLTILTSDVTTHSNGTFKNYDAISSQNVKIAAGATSAALPLNLIHNNLYEGSKTLHYSISADNGTNYTLSNERTVVTIDDSDTQPTVSFSNDLSTVVEGDSIIQQAVLSHYTSQDVTLTLTQTGIAAPEDFTVDISELTLKLPAETLSTNITFSARDDSFDEGGESVIYTIASVGNATIDSSKNTLAFYIPGQKSFNDTGYVTYFDGTDYDSVTPPVSHPNQDADFGLDVTNGSEHSDGEYGFRYTKLDAHGNPLIPSSTDWRCVKDEHTGLYIEAKQDPIALPSQSAVDTWVKNHKDNPDAHTYPWDSQSSSWRSASYTYTWHDSENTTNGGYAGARNDLLYSAGPISSQCAYINDGSGSNYCNTSSYISSLNSRSICGITDWRLPSPVEARSFINFNVGTAPVGAIDFFPNLGDRLFTHSSSVKQDGSARCIDSQNGELELCNKNIAGSTGIVAVSGGIE</sequence>
<dbReference type="SUPFAM" id="SSF141072">
    <property type="entry name" value="CalX-like"/>
    <property type="match status" value="2"/>
</dbReference>
<feature type="compositionally biased region" description="Polar residues" evidence="1">
    <location>
        <begin position="58"/>
        <end position="67"/>
    </location>
</feature>
<feature type="compositionally biased region" description="Low complexity" evidence="1">
    <location>
        <begin position="34"/>
        <end position="57"/>
    </location>
</feature>
<proteinExistence type="predicted"/>
<feature type="region of interest" description="Disordered" evidence="1">
    <location>
        <begin position="29"/>
        <end position="67"/>
    </location>
</feature>
<name>A0A7V7NUM3_9VIBR</name>
<comment type="caution">
    <text evidence="2">The sequence shown here is derived from an EMBL/GenBank/DDBJ whole genome shotgun (WGS) entry which is preliminary data.</text>
</comment>
<dbReference type="PROSITE" id="PS51257">
    <property type="entry name" value="PROKAR_LIPOPROTEIN"/>
    <property type="match status" value="1"/>
</dbReference>
<reference evidence="2 3" key="1">
    <citation type="submission" date="2019-09" db="EMBL/GenBank/DDBJ databases">
        <title>Draft genome sequences of 48 bacterial type strains from the CCUG.</title>
        <authorList>
            <person name="Tunovic T."/>
            <person name="Pineiro-Iglesias B."/>
            <person name="Unosson C."/>
            <person name="Inganas E."/>
            <person name="Ohlen M."/>
            <person name="Cardew S."/>
            <person name="Jensie-Markopoulos S."/>
            <person name="Salva-Serra F."/>
            <person name="Jaen-Luchoro D."/>
            <person name="Karlsson R."/>
            <person name="Svensson-Stadler L."/>
            <person name="Chun J."/>
            <person name="Moore E."/>
        </authorList>
    </citation>
    <scope>NUCLEOTIDE SEQUENCE [LARGE SCALE GENOMIC DNA]</scope>
    <source>
        <strain evidence="2 3">CCUG 48643</strain>
    </source>
</reference>
<accession>A0A7V7NUM3</accession>
<organism evidence="2 3">
    <name type="scientific">Vibrio chagasii</name>
    <dbReference type="NCBI Taxonomy" id="170679"/>
    <lineage>
        <taxon>Bacteria</taxon>
        <taxon>Pseudomonadati</taxon>
        <taxon>Pseudomonadota</taxon>
        <taxon>Gammaproteobacteria</taxon>
        <taxon>Vibrionales</taxon>
        <taxon>Vibrionaceae</taxon>
        <taxon>Vibrio</taxon>
    </lineage>
</organism>
<dbReference type="RefSeq" id="WP_137407464.1">
    <property type="nucleotide sequence ID" value="NZ_AP025465.1"/>
</dbReference>
<dbReference type="InterPro" id="IPR038081">
    <property type="entry name" value="CalX-like_sf"/>
</dbReference>